<dbReference type="EMBL" id="ASPP01007439">
    <property type="protein sequence ID" value="ETO27139.1"/>
    <property type="molecule type" value="Genomic_DNA"/>
</dbReference>
<dbReference type="AlphaFoldDB" id="X6NN48"/>
<sequence length="290" mass="32401">FFFFFYKKNCDSVISKEPVLSPMVAQRWRKVQKMQTSSNSATSLPSESEEDSSKHDPSTTPTLGSNHSSNSSNNTMKMERPKDIDVKKYHYKVSGSSAISSPSRHRNSTGSTPIEEHNMVEADFAGVGNLRKTNKRQESEKVLSKETKKNTGGGKRDEYDSGKRLASPSRESTNSANSNTNATATTDNSKSVNQVPKLTFTYPKTQGHVFMIDGKKGNISFEYDLNNPDLFARRASIDIVHVTGYDQESTGGGTPKNERLLRGIPLNNVYQCHVNIHVDKFMRLDKKTYN</sequence>
<keyword evidence="3" id="KW-1185">Reference proteome</keyword>
<feature type="compositionally biased region" description="Polar residues" evidence="1">
    <location>
        <begin position="94"/>
        <end position="112"/>
    </location>
</feature>
<evidence type="ECO:0000313" key="3">
    <source>
        <dbReference type="Proteomes" id="UP000023152"/>
    </source>
</evidence>
<reference evidence="2 3" key="1">
    <citation type="journal article" date="2013" name="Curr. Biol.">
        <title>The Genome of the Foraminiferan Reticulomyxa filosa.</title>
        <authorList>
            <person name="Glockner G."/>
            <person name="Hulsmann N."/>
            <person name="Schleicher M."/>
            <person name="Noegel A.A."/>
            <person name="Eichinger L."/>
            <person name="Gallinger C."/>
            <person name="Pawlowski J."/>
            <person name="Sierra R."/>
            <person name="Euteneuer U."/>
            <person name="Pillet L."/>
            <person name="Moustafa A."/>
            <person name="Platzer M."/>
            <person name="Groth M."/>
            <person name="Szafranski K."/>
            <person name="Schliwa M."/>
        </authorList>
    </citation>
    <scope>NUCLEOTIDE SEQUENCE [LARGE SCALE GENOMIC DNA]</scope>
</reference>
<feature type="non-terminal residue" evidence="2">
    <location>
        <position position="1"/>
    </location>
</feature>
<organism evidence="2 3">
    <name type="scientific">Reticulomyxa filosa</name>
    <dbReference type="NCBI Taxonomy" id="46433"/>
    <lineage>
        <taxon>Eukaryota</taxon>
        <taxon>Sar</taxon>
        <taxon>Rhizaria</taxon>
        <taxon>Retaria</taxon>
        <taxon>Foraminifera</taxon>
        <taxon>Monothalamids</taxon>
        <taxon>Reticulomyxidae</taxon>
        <taxon>Reticulomyxa</taxon>
    </lineage>
</organism>
<name>X6NN48_RETFI</name>
<feature type="region of interest" description="Disordered" evidence="1">
    <location>
        <begin position="31"/>
        <end position="190"/>
    </location>
</feature>
<protein>
    <submittedName>
        <fullName evidence="2">Uncharacterized protein</fullName>
    </submittedName>
</protein>
<feature type="compositionally biased region" description="Low complexity" evidence="1">
    <location>
        <begin position="172"/>
        <end position="190"/>
    </location>
</feature>
<gene>
    <name evidence="2" type="ORF">RFI_09991</name>
</gene>
<evidence type="ECO:0000256" key="1">
    <source>
        <dbReference type="SAM" id="MobiDB-lite"/>
    </source>
</evidence>
<feature type="compositionally biased region" description="Basic and acidic residues" evidence="1">
    <location>
        <begin position="77"/>
        <end position="88"/>
    </location>
</feature>
<comment type="caution">
    <text evidence="2">The sequence shown here is derived from an EMBL/GenBank/DDBJ whole genome shotgun (WGS) entry which is preliminary data.</text>
</comment>
<dbReference type="Proteomes" id="UP000023152">
    <property type="component" value="Unassembled WGS sequence"/>
</dbReference>
<proteinExistence type="predicted"/>
<feature type="compositionally biased region" description="Polar residues" evidence="1">
    <location>
        <begin position="33"/>
        <end position="46"/>
    </location>
</feature>
<evidence type="ECO:0000313" key="2">
    <source>
        <dbReference type="EMBL" id="ETO27139.1"/>
    </source>
</evidence>
<feature type="compositionally biased region" description="Basic and acidic residues" evidence="1">
    <location>
        <begin position="135"/>
        <end position="163"/>
    </location>
</feature>
<feature type="compositionally biased region" description="Low complexity" evidence="1">
    <location>
        <begin position="65"/>
        <end position="74"/>
    </location>
</feature>
<accession>X6NN48</accession>